<comment type="caution">
    <text evidence="2">The sequence shown here is derived from an EMBL/GenBank/DDBJ whole genome shotgun (WGS) entry which is preliminary data.</text>
</comment>
<name>A0ABU6UB20_9FABA</name>
<feature type="compositionally biased region" description="Basic and acidic residues" evidence="1">
    <location>
        <begin position="152"/>
        <end position="161"/>
    </location>
</feature>
<reference evidence="2 3" key="1">
    <citation type="journal article" date="2023" name="Plants (Basel)">
        <title>Bridging the Gap: Combining Genomics and Transcriptomics Approaches to Understand Stylosanthes scabra, an Orphan Legume from the Brazilian Caatinga.</title>
        <authorList>
            <person name="Ferreira-Neto J.R.C."/>
            <person name="da Silva M.D."/>
            <person name="Binneck E."/>
            <person name="de Melo N.F."/>
            <person name="da Silva R.H."/>
            <person name="de Melo A.L.T.M."/>
            <person name="Pandolfi V."/>
            <person name="Bustamante F.O."/>
            <person name="Brasileiro-Vidal A.C."/>
            <person name="Benko-Iseppon A.M."/>
        </authorList>
    </citation>
    <scope>NUCLEOTIDE SEQUENCE [LARGE SCALE GENOMIC DNA]</scope>
    <source>
        <tissue evidence="2">Leaves</tissue>
    </source>
</reference>
<proteinExistence type="predicted"/>
<feature type="compositionally biased region" description="Low complexity" evidence="1">
    <location>
        <begin position="124"/>
        <end position="140"/>
    </location>
</feature>
<evidence type="ECO:0000313" key="3">
    <source>
        <dbReference type="Proteomes" id="UP001341840"/>
    </source>
</evidence>
<dbReference type="Proteomes" id="UP001341840">
    <property type="component" value="Unassembled WGS sequence"/>
</dbReference>
<evidence type="ECO:0000313" key="2">
    <source>
        <dbReference type="EMBL" id="MED6157361.1"/>
    </source>
</evidence>
<keyword evidence="3" id="KW-1185">Reference proteome</keyword>
<protein>
    <submittedName>
        <fullName evidence="2">Uncharacterized protein</fullName>
    </submittedName>
</protein>
<accession>A0ABU6UB20</accession>
<sequence length="161" mass="17655">MQDNNRTSGGHRQKIENYNGALQVVIESKIGFEQGHYRFCHLRRVQRTPAMVPSHSLPLSAANRPAVVEELRQNPHVLPPTDSLSLFSQAQRQELPSTAVLPLTATAESWWGSAGSGGASPNIPLSLRSRSRQQWQQPPSVMAPSSEVTTETMEKGDGDCV</sequence>
<gene>
    <name evidence="2" type="ORF">PIB30_022487</name>
</gene>
<evidence type="ECO:0000256" key="1">
    <source>
        <dbReference type="SAM" id="MobiDB-lite"/>
    </source>
</evidence>
<organism evidence="2 3">
    <name type="scientific">Stylosanthes scabra</name>
    <dbReference type="NCBI Taxonomy" id="79078"/>
    <lineage>
        <taxon>Eukaryota</taxon>
        <taxon>Viridiplantae</taxon>
        <taxon>Streptophyta</taxon>
        <taxon>Embryophyta</taxon>
        <taxon>Tracheophyta</taxon>
        <taxon>Spermatophyta</taxon>
        <taxon>Magnoliopsida</taxon>
        <taxon>eudicotyledons</taxon>
        <taxon>Gunneridae</taxon>
        <taxon>Pentapetalae</taxon>
        <taxon>rosids</taxon>
        <taxon>fabids</taxon>
        <taxon>Fabales</taxon>
        <taxon>Fabaceae</taxon>
        <taxon>Papilionoideae</taxon>
        <taxon>50 kb inversion clade</taxon>
        <taxon>dalbergioids sensu lato</taxon>
        <taxon>Dalbergieae</taxon>
        <taxon>Pterocarpus clade</taxon>
        <taxon>Stylosanthes</taxon>
    </lineage>
</organism>
<feature type="region of interest" description="Disordered" evidence="1">
    <location>
        <begin position="111"/>
        <end position="161"/>
    </location>
</feature>
<dbReference type="EMBL" id="JASCZI010120905">
    <property type="protein sequence ID" value="MED6157361.1"/>
    <property type="molecule type" value="Genomic_DNA"/>
</dbReference>